<keyword evidence="1" id="KW-0732">Signal</keyword>
<protein>
    <recommendedName>
        <fullName evidence="2">SCP domain-containing protein</fullName>
    </recommendedName>
</protein>
<keyword evidence="4" id="KW-1185">Reference proteome</keyword>
<feature type="chain" id="PRO_5034601829" description="SCP domain-containing protein" evidence="1">
    <location>
        <begin position="25"/>
        <end position="153"/>
    </location>
</feature>
<sequence length="153" mass="16685">MNQILGLTVATCLVLITVVSTVRCAPSANDELNTLMLKRHNEVRSQLANCQVKGQPPPASMQPLKYDQELADLAQQWANQCKVGHGIPTTSSWGRNVGQNWAGTQSFQKYTVRCGLTPLQIVWADTRAIGCAYKQCGANFPYGKSIVCNYGPA</sequence>
<dbReference type="AlphaFoldDB" id="A0A8E0VM24"/>
<dbReference type="SMART" id="SM00198">
    <property type="entry name" value="SCP"/>
    <property type="match status" value="1"/>
</dbReference>
<dbReference type="Gene3D" id="3.40.33.10">
    <property type="entry name" value="CAP"/>
    <property type="match status" value="2"/>
</dbReference>
<evidence type="ECO:0000313" key="3">
    <source>
        <dbReference type="EMBL" id="KAA0196307.1"/>
    </source>
</evidence>
<dbReference type="CDD" id="cd05380">
    <property type="entry name" value="CAP_euk"/>
    <property type="match status" value="1"/>
</dbReference>
<dbReference type="InterPro" id="IPR001283">
    <property type="entry name" value="CRISP-related"/>
</dbReference>
<feature type="signal peptide" evidence="1">
    <location>
        <begin position="1"/>
        <end position="24"/>
    </location>
</feature>
<name>A0A8E0VM24_9TREM</name>
<gene>
    <name evidence="3" type="ORF">FBUS_04778</name>
</gene>
<dbReference type="SUPFAM" id="SSF55797">
    <property type="entry name" value="PR-1-like"/>
    <property type="match status" value="1"/>
</dbReference>
<reference evidence="3" key="1">
    <citation type="submission" date="2019-05" db="EMBL/GenBank/DDBJ databases">
        <title>Annotation for the trematode Fasciolopsis buski.</title>
        <authorList>
            <person name="Choi Y.-J."/>
        </authorList>
    </citation>
    <scope>NUCLEOTIDE SEQUENCE</scope>
    <source>
        <strain evidence="3">HT</strain>
        <tissue evidence="3">Whole worm</tissue>
    </source>
</reference>
<dbReference type="EMBL" id="LUCM01003119">
    <property type="protein sequence ID" value="KAA0196307.1"/>
    <property type="molecule type" value="Genomic_DNA"/>
</dbReference>
<evidence type="ECO:0000256" key="1">
    <source>
        <dbReference type="SAM" id="SignalP"/>
    </source>
</evidence>
<comment type="caution">
    <text evidence="3">The sequence shown here is derived from an EMBL/GenBank/DDBJ whole genome shotgun (WGS) entry which is preliminary data.</text>
</comment>
<feature type="domain" description="SCP" evidence="2">
    <location>
        <begin position="30"/>
        <end position="153"/>
    </location>
</feature>
<evidence type="ECO:0000313" key="4">
    <source>
        <dbReference type="Proteomes" id="UP000728185"/>
    </source>
</evidence>
<evidence type="ECO:0000259" key="2">
    <source>
        <dbReference type="SMART" id="SM00198"/>
    </source>
</evidence>
<dbReference type="Pfam" id="PF00188">
    <property type="entry name" value="CAP"/>
    <property type="match status" value="1"/>
</dbReference>
<dbReference type="Proteomes" id="UP000728185">
    <property type="component" value="Unassembled WGS sequence"/>
</dbReference>
<dbReference type="InterPro" id="IPR014044">
    <property type="entry name" value="CAP_dom"/>
</dbReference>
<proteinExistence type="predicted"/>
<dbReference type="PANTHER" id="PTHR10334">
    <property type="entry name" value="CYSTEINE-RICH SECRETORY PROTEIN-RELATED"/>
    <property type="match status" value="1"/>
</dbReference>
<dbReference type="PRINTS" id="PR00837">
    <property type="entry name" value="V5TPXLIKE"/>
</dbReference>
<accession>A0A8E0VM24</accession>
<dbReference type="InterPro" id="IPR035940">
    <property type="entry name" value="CAP_sf"/>
</dbReference>
<dbReference type="OrthoDB" id="43654at2759"/>
<organism evidence="3 4">
    <name type="scientific">Fasciolopsis buskii</name>
    <dbReference type="NCBI Taxonomy" id="27845"/>
    <lineage>
        <taxon>Eukaryota</taxon>
        <taxon>Metazoa</taxon>
        <taxon>Spiralia</taxon>
        <taxon>Lophotrochozoa</taxon>
        <taxon>Platyhelminthes</taxon>
        <taxon>Trematoda</taxon>
        <taxon>Digenea</taxon>
        <taxon>Plagiorchiida</taxon>
        <taxon>Echinostomata</taxon>
        <taxon>Echinostomatoidea</taxon>
        <taxon>Fasciolidae</taxon>
        <taxon>Fasciolopsis</taxon>
    </lineage>
</organism>